<dbReference type="InterPro" id="IPR011009">
    <property type="entry name" value="Kinase-like_dom_sf"/>
</dbReference>
<evidence type="ECO:0000256" key="8">
    <source>
        <dbReference type="ARBA" id="ARBA00049003"/>
    </source>
</evidence>
<accession>A0A0V0QXD4</accession>
<keyword evidence="5" id="KW-0547">Nucleotide-binding</keyword>
<keyword evidence="15" id="KW-1185">Reference proteome</keyword>
<dbReference type="GO" id="GO:0005737">
    <property type="term" value="C:cytoplasm"/>
    <property type="evidence" value="ECO:0007669"/>
    <property type="project" value="TreeGrafter"/>
</dbReference>
<dbReference type="SUPFAM" id="SSF56112">
    <property type="entry name" value="Protein kinase-like (PK-like)"/>
    <property type="match status" value="1"/>
</dbReference>
<dbReference type="AlphaFoldDB" id="A0A0V0QXD4"/>
<name>A0A0V0QXD4_PSEPJ</name>
<sequence length="640" mass="74954">MASDRQKNSKNISKEYTPQVEAGKYSPNLNIPFSHQHKTQAIQSNTQNQQHINNNNNANIVKKNKNLLKSHDFNSQANQKIEQEFVMFPNSTTNNNIDKNIINKKLQPQHKKQNSCPLQLQNIIKQQQQELKQCEQEINLQNKQLQKNKKKSVTYQLEETQLDKKEIIWSELDLPISPQEAIKQFKNYLTNHEQEEILKYDKIYFLGYQCIKKNSQNGKLLSGYDSKENSEYIYKNLDHIAYRYEIVDTLGKGSFGQVLKVYDHKEKSTKALKIIANKQKLFEQSKIEIELLQTIQVQPDFQQSNIIGILDNFVFRNHVCIVTELLSVNLFDLMQKNQFNPLSMELIRRIAIQLLNSIHFIHKLNIIHCDIKPENILLKQENKSGIKLIDFGSSCYEDQQLYTYIQSRFYRAPEVMLGCSYNKQIDMWSFGCVIAELIMGYPIFPGETEQESVGYMNELLGIPPIDMLNKAVRKQYFYTENNEAIIVRNKMDEELIPQSKSFQEILETNDEQFIDFIKICLIWDPTKRATAKQALLHPWILNGLPQNIREQHIQILTSEGDYKTQTDEQTSYILQTENIVQIDSPNFEIEQNQNIMNNQQKQQKNEYAITSQILDLEQNSQQNQSKNLSLDFENHPKKIE</sequence>
<dbReference type="GO" id="GO:0004712">
    <property type="term" value="F:protein serine/threonine/tyrosine kinase activity"/>
    <property type="evidence" value="ECO:0007669"/>
    <property type="project" value="UniProtKB-EC"/>
</dbReference>
<keyword evidence="6 14" id="KW-0418">Kinase</keyword>
<dbReference type="PROSITE" id="PS00108">
    <property type="entry name" value="PROTEIN_KINASE_ST"/>
    <property type="match status" value="1"/>
</dbReference>
<evidence type="ECO:0000313" key="15">
    <source>
        <dbReference type="Proteomes" id="UP000054937"/>
    </source>
</evidence>
<evidence type="ECO:0000256" key="6">
    <source>
        <dbReference type="ARBA" id="ARBA00022777"/>
    </source>
</evidence>
<comment type="catalytic activity">
    <reaction evidence="10">
        <text>L-tyrosyl-[protein] + ATP = O-phospho-L-tyrosyl-[protein] + ADP + H(+)</text>
        <dbReference type="Rhea" id="RHEA:10596"/>
        <dbReference type="Rhea" id="RHEA-COMP:10136"/>
        <dbReference type="Rhea" id="RHEA-COMP:20101"/>
        <dbReference type="ChEBI" id="CHEBI:15378"/>
        <dbReference type="ChEBI" id="CHEBI:30616"/>
        <dbReference type="ChEBI" id="CHEBI:46858"/>
        <dbReference type="ChEBI" id="CHEBI:61978"/>
        <dbReference type="ChEBI" id="CHEBI:456216"/>
        <dbReference type="EC" id="2.7.12.1"/>
    </reaction>
</comment>
<evidence type="ECO:0000256" key="1">
    <source>
        <dbReference type="ARBA" id="ARBA00008867"/>
    </source>
</evidence>
<proteinExistence type="inferred from homology"/>
<evidence type="ECO:0000259" key="13">
    <source>
        <dbReference type="PROSITE" id="PS50011"/>
    </source>
</evidence>
<evidence type="ECO:0000256" key="12">
    <source>
        <dbReference type="SAM" id="MobiDB-lite"/>
    </source>
</evidence>
<dbReference type="GO" id="GO:0005856">
    <property type="term" value="C:cytoskeleton"/>
    <property type="evidence" value="ECO:0007669"/>
    <property type="project" value="TreeGrafter"/>
</dbReference>
<evidence type="ECO:0000256" key="7">
    <source>
        <dbReference type="ARBA" id="ARBA00022840"/>
    </source>
</evidence>
<dbReference type="InterPro" id="IPR050494">
    <property type="entry name" value="Ser_Thr_dual-spec_kinase"/>
</dbReference>
<dbReference type="Gene3D" id="3.30.10.30">
    <property type="entry name" value="DYRK"/>
    <property type="match status" value="1"/>
</dbReference>
<keyword evidence="7" id="KW-0067">ATP-binding</keyword>
<keyword evidence="11" id="KW-0175">Coiled coil</keyword>
<feature type="coiled-coil region" evidence="11">
    <location>
        <begin position="124"/>
        <end position="151"/>
    </location>
</feature>
<dbReference type="EMBL" id="LDAU01000091">
    <property type="protein sequence ID" value="KRX06852.1"/>
    <property type="molecule type" value="Genomic_DNA"/>
</dbReference>
<dbReference type="Proteomes" id="UP000054937">
    <property type="component" value="Unassembled WGS sequence"/>
</dbReference>
<dbReference type="PROSITE" id="PS50011">
    <property type="entry name" value="PROTEIN_KINASE_DOM"/>
    <property type="match status" value="1"/>
</dbReference>
<comment type="similarity">
    <text evidence="1">Belongs to the protein kinase superfamily. CMGC Ser/Thr protein kinase family. MNB/DYRK subfamily.</text>
</comment>
<dbReference type="InterPro" id="IPR008271">
    <property type="entry name" value="Ser/Thr_kinase_AS"/>
</dbReference>
<evidence type="ECO:0000256" key="4">
    <source>
        <dbReference type="ARBA" id="ARBA00022679"/>
    </source>
</evidence>
<dbReference type="GO" id="GO:0005524">
    <property type="term" value="F:ATP binding"/>
    <property type="evidence" value="ECO:0007669"/>
    <property type="project" value="UniProtKB-KW"/>
</dbReference>
<evidence type="ECO:0000256" key="9">
    <source>
        <dbReference type="ARBA" id="ARBA00049308"/>
    </source>
</evidence>
<dbReference type="OMA" id="KADISCC"/>
<organism evidence="14 15">
    <name type="scientific">Pseudocohnilembus persalinus</name>
    <name type="common">Ciliate</name>
    <dbReference type="NCBI Taxonomy" id="266149"/>
    <lineage>
        <taxon>Eukaryota</taxon>
        <taxon>Sar</taxon>
        <taxon>Alveolata</taxon>
        <taxon>Ciliophora</taxon>
        <taxon>Intramacronucleata</taxon>
        <taxon>Oligohymenophorea</taxon>
        <taxon>Scuticociliatia</taxon>
        <taxon>Philasterida</taxon>
        <taxon>Pseudocohnilembidae</taxon>
        <taxon>Pseudocohnilembus</taxon>
    </lineage>
</organism>
<evidence type="ECO:0000256" key="10">
    <source>
        <dbReference type="ARBA" id="ARBA00051680"/>
    </source>
</evidence>
<reference evidence="14 15" key="1">
    <citation type="journal article" date="2015" name="Sci. Rep.">
        <title>Genome of the facultative scuticociliatosis pathogen Pseudocohnilembus persalinus provides insight into its virulence through horizontal gene transfer.</title>
        <authorList>
            <person name="Xiong J."/>
            <person name="Wang G."/>
            <person name="Cheng J."/>
            <person name="Tian M."/>
            <person name="Pan X."/>
            <person name="Warren A."/>
            <person name="Jiang C."/>
            <person name="Yuan D."/>
            <person name="Miao W."/>
        </authorList>
    </citation>
    <scope>NUCLEOTIDE SEQUENCE [LARGE SCALE GENOMIC DNA]</scope>
    <source>
        <strain evidence="14">36N120E</strain>
    </source>
</reference>
<dbReference type="OrthoDB" id="9332038at2759"/>
<evidence type="ECO:0000256" key="11">
    <source>
        <dbReference type="SAM" id="Coils"/>
    </source>
</evidence>
<dbReference type="InterPro" id="IPR000719">
    <property type="entry name" value="Prot_kinase_dom"/>
</dbReference>
<dbReference type="Pfam" id="PF00069">
    <property type="entry name" value="Pkinase"/>
    <property type="match status" value="1"/>
</dbReference>
<evidence type="ECO:0000313" key="14">
    <source>
        <dbReference type="EMBL" id="KRX06852.1"/>
    </source>
</evidence>
<comment type="catalytic activity">
    <reaction evidence="9">
        <text>L-threonyl-[protein] + ATP = O-phospho-L-threonyl-[protein] + ADP + H(+)</text>
        <dbReference type="Rhea" id="RHEA:46608"/>
        <dbReference type="Rhea" id="RHEA-COMP:11060"/>
        <dbReference type="Rhea" id="RHEA-COMP:11605"/>
        <dbReference type="ChEBI" id="CHEBI:15378"/>
        <dbReference type="ChEBI" id="CHEBI:30013"/>
        <dbReference type="ChEBI" id="CHEBI:30616"/>
        <dbReference type="ChEBI" id="CHEBI:61977"/>
        <dbReference type="ChEBI" id="CHEBI:456216"/>
        <dbReference type="EC" id="2.7.12.1"/>
    </reaction>
</comment>
<evidence type="ECO:0000256" key="5">
    <source>
        <dbReference type="ARBA" id="ARBA00022741"/>
    </source>
</evidence>
<dbReference type="Gene3D" id="3.30.200.20">
    <property type="entry name" value="Phosphorylase Kinase, domain 1"/>
    <property type="match status" value="1"/>
</dbReference>
<keyword evidence="3" id="KW-0723">Serine/threonine-protein kinase</keyword>
<dbReference type="GO" id="GO:0004674">
    <property type="term" value="F:protein serine/threonine kinase activity"/>
    <property type="evidence" value="ECO:0007669"/>
    <property type="project" value="UniProtKB-KW"/>
</dbReference>
<evidence type="ECO:0000256" key="3">
    <source>
        <dbReference type="ARBA" id="ARBA00022527"/>
    </source>
</evidence>
<dbReference type="FunFam" id="1.10.510.10:FF:000624">
    <property type="entry name" value="Mitogen-activated protein kinase"/>
    <property type="match status" value="1"/>
</dbReference>
<comment type="caution">
    <text evidence="14">The sequence shown here is derived from an EMBL/GenBank/DDBJ whole genome shotgun (WGS) entry which is preliminary data.</text>
</comment>
<feature type="region of interest" description="Disordered" evidence="12">
    <location>
        <begin position="1"/>
        <end position="32"/>
    </location>
</feature>
<gene>
    <name evidence="14" type="ORF">PPERSA_11497</name>
</gene>
<dbReference type="SMART" id="SM00220">
    <property type="entry name" value="S_TKc"/>
    <property type="match status" value="1"/>
</dbReference>
<dbReference type="PANTHER" id="PTHR24058">
    <property type="entry name" value="DUAL SPECIFICITY PROTEIN KINASE"/>
    <property type="match status" value="1"/>
</dbReference>
<keyword evidence="4" id="KW-0808">Transferase</keyword>
<dbReference type="PANTHER" id="PTHR24058:SF22">
    <property type="entry name" value="DUAL SPECIFICITY TYROSINE-PHOSPHORYLATION-REGULATED KINASE 4"/>
    <property type="match status" value="1"/>
</dbReference>
<dbReference type="InterPro" id="IPR042521">
    <property type="entry name" value="DYRK"/>
</dbReference>
<feature type="domain" description="Protein kinase" evidence="13">
    <location>
        <begin position="244"/>
        <end position="540"/>
    </location>
</feature>
<dbReference type="CDD" id="cd14210">
    <property type="entry name" value="PKc_DYRK"/>
    <property type="match status" value="1"/>
</dbReference>
<evidence type="ECO:0000256" key="2">
    <source>
        <dbReference type="ARBA" id="ARBA00013203"/>
    </source>
</evidence>
<protein>
    <recommendedName>
        <fullName evidence="2">dual-specificity kinase</fullName>
        <ecNumber evidence="2">2.7.12.1</ecNumber>
    </recommendedName>
</protein>
<dbReference type="InParanoid" id="A0A0V0QXD4"/>
<dbReference type="EC" id="2.7.12.1" evidence="2"/>
<dbReference type="Gene3D" id="1.10.510.10">
    <property type="entry name" value="Transferase(Phosphotransferase) domain 1"/>
    <property type="match status" value="1"/>
</dbReference>
<comment type="catalytic activity">
    <reaction evidence="8">
        <text>L-seryl-[protein] + ATP = O-phospho-L-seryl-[protein] + ADP + H(+)</text>
        <dbReference type="Rhea" id="RHEA:17989"/>
        <dbReference type="Rhea" id="RHEA-COMP:9863"/>
        <dbReference type="Rhea" id="RHEA-COMP:11604"/>
        <dbReference type="ChEBI" id="CHEBI:15378"/>
        <dbReference type="ChEBI" id="CHEBI:29999"/>
        <dbReference type="ChEBI" id="CHEBI:30616"/>
        <dbReference type="ChEBI" id="CHEBI:83421"/>
        <dbReference type="ChEBI" id="CHEBI:456216"/>
        <dbReference type="EC" id="2.7.12.1"/>
    </reaction>
</comment>